<evidence type="ECO:0000313" key="2">
    <source>
        <dbReference type="EMBL" id="AEZ60149.1"/>
    </source>
</evidence>
<proteinExistence type="predicted"/>
<keyword evidence="1" id="KW-0472">Membrane</keyword>
<keyword evidence="1" id="KW-1133">Transmembrane helix</keyword>
<feature type="transmembrane region" description="Helical" evidence="1">
    <location>
        <begin position="13"/>
        <end position="32"/>
    </location>
</feature>
<dbReference type="Proteomes" id="UP000008192">
    <property type="component" value="Chromosome"/>
</dbReference>
<keyword evidence="1" id="KW-0812">Transmembrane</keyword>
<evidence type="ECO:0000256" key="1">
    <source>
        <dbReference type="SAM" id="Phobius"/>
    </source>
</evidence>
<evidence type="ECO:0008006" key="4">
    <source>
        <dbReference type="Google" id="ProtNLM"/>
    </source>
</evidence>
<name>A0AAU8PEG3_TREPG</name>
<dbReference type="KEGG" id="tpg:TPEGAU_0878"/>
<reference evidence="3" key="1">
    <citation type="journal article" date="2012" name="PLoS Negl. Trop. Dis.">
        <title>Whole genome sequences of three Treponema pallidum ssp. pertenue strains: yaws and syphilis treponemes differ in less than 0.2% of the genome sequence.</title>
        <authorList>
            <person name="Cejkova D."/>
            <person name="Zobanikova M."/>
            <person name="Chen L."/>
            <person name="Pospisilova P."/>
            <person name="Strouhal M."/>
            <person name="Qin X."/>
            <person name="Mikalova L."/>
            <person name="Norris S.J."/>
            <person name="Muzny D.M."/>
            <person name="Gibbs R.A."/>
            <person name="Fulton L.L."/>
            <person name="Sodergren E."/>
            <person name="Weinstock G.M."/>
            <person name="Smajs D."/>
        </authorList>
    </citation>
    <scope>NUCLEOTIDE SEQUENCE [LARGE SCALE GENOMIC DNA]</scope>
    <source>
        <strain evidence="3">Gauthier</strain>
    </source>
</reference>
<accession>A0AAU8PEG3</accession>
<gene>
    <name evidence="2" type="ordered locus">TPEGAU_0878</name>
</gene>
<organism evidence="2 3">
    <name type="scientific">Treponema pallidum subsp. pertenue (strain Gauthier)</name>
    <dbReference type="NCBI Taxonomy" id="491080"/>
    <lineage>
        <taxon>Bacteria</taxon>
        <taxon>Pseudomonadati</taxon>
        <taxon>Spirochaetota</taxon>
        <taxon>Spirochaetia</taxon>
        <taxon>Spirochaetales</taxon>
        <taxon>Treponemataceae</taxon>
        <taxon>Treponema</taxon>
    </lineage>
</organism>
<dbReference type="EMBL" id="CP002376">
    <property type="protein sequence ID" value="AEZ60149.1"/>
    <property type="molecule type" value="Genomic_DNA"/>
</dbReference>
<evidence type="ECO:0000313" key="3">
    <source>
        <dbReference type="Proteomes" id="UP000008192"/>
    </source>
</evidence>
<protein>
    <recommendedName>
        <fullName evidence="4">DUF4340 domain-containing protein</fullName>
    </recommendedName>
</protein>
<sequence>MRVMRSVDSRSSVTRWVCLTSVILFCFCIAVMRYGGVKKRRYFYGFCLHPRERADITEVILRFPREERNASRELRWMKKDRQWFIQLAHAIHPAKQEVLERLFQYLFTKRRFEFITNNTRFFSDYALGKQPAVQMKFTKKNGAAIGDIYFGALNGTGLGRYIRIGDNAAVFLTEDDFTPFFRDEKRFWCDTRQFHELFTQSQIQMMEVSGKYIVRSRTSVVFKEVEQFFARFSYVDVGPTPTQWKESIVIHRGDGKIIRFRLQPAAHQEWTLWDAQSVHAYTLSAYTARYLFALISRMQTETGMSSLQQFDTEENLISD</sequence>
<dbReference type="AlphaFoldDB" id="A0AAU8PEG3"/>